<dbReference type="AlphaFoldDB" id="A0A147EU51"/>
<keyword evidence="3 7" id="KW-0540">Nuclease</keyword>
<dbReference type="GO" id="GO:0042781">
    <property type="term" value="F:3'-tRNA processing endoribonuclease activity"/>
    <property type="evidence" value="ECO:0007669"/>
    <property type="project" value="TreeGrafter"/>
</dbReference>
<dbReference type="Gene3D" id="3.30.230.10">
    <property type="match status" value="1"/>
</dbReference>
<evidence type="ECO:0000256" key="2">
    <source>
        <dbReference type="ARBA" id="ARBA00022694"/>
    </source>
</evidence>
<dbReference type="InterPro" id="IPR020539">
    <property type="entry name" value="RNase_P_CS"/>
</dbReference>
<sequence length="112" mass="11982">MLAKPNRLTRGSDYKATVRRGTRCAGTHAVTYVGSIDEDGPARFGFIVSKQVGSAVTRNTVRRRLKAVCAEALPSVRGGASVVIRALPSSATADYASLRSDVLRCLQRKAFA</sequence>
<dbReference type="Pfam" id="PF00825">
    <property type="entry name" value="Ribonuclease_P"/>
    <property type="match status" value="1"/>
</dbReference>
<evidence type="ECO:0000256" key="4">
    <source>
        <dbReference type="ARBA" id="ARBA00022759"/>
    </source>
</evidence>
<evidence type="ECO:0000256" key="3">
    <source>
        <dbReference type="ARBA" id="ARBA00022722"/>
    </source>
</evidence>
<comment type="similarity">
    <text evidence="7">Belongs to the RnpA family.</text>
</comment>
<dbReference type="InterPro" id="IPR020568">
    <property type="entry name" value="Ribosomal_Su5_D2-typ_SF"/>
</dbReference>
<keyword evidence="2 7" id="KW-0819">tRNA processing</keyword>
<dbReference type="GO" id="GO:0001682">
    <property type="term" value="P:tRNA 5'-leader removal"/>
    <property type="evidence" value="ECO:0007669"/>
    <property type="project" value="UniProtKB-UniRule"/>
</dbReference>
<protein>
    <recommendedName>
        <fullName evidence="7 8">Ribonuclease P protein component</fullName>
        <shortName evidence="7">RNase P protein</shortName>
        <shortName evidence="7">RNaseP protein</shortName>
        <ecNumber evidence="7 8">3.1.26.5</ecNumber>
    </recommendedName>
    <alternativeName>
        <fullName evidence="7">Protein C5</fullName>
    </alternativeName>
</protein>
<evidence type="ECO:0000313" key="9">
    <source>
        <dbReference type="EMBL" id="KTR90414.1"/>
    </source>
</evidence>
<dbReference type="PANTHER" id="PTHR33992">
    <property type="entry name" value="RIBONUCLEASE P PROTEIN COMPONENT"/>
    <property type="match status" value="1"/>
</dbReference>
<proteinExistence type="inferred from homology"/>
<dbReference type="Proteomes" id="UP000075025">
    <property type="component" value="Unassembled WGS sequence"/>
</dbReference>
<reference evidence="9 10" key="1">
    <citation type="journal article" date="2016" name="Front. Microbiol.">
        <title>Genomic Resource of Rice Seed Associated Bacteria.</title>
        <authorList>
            <person name="Midha S."/>
            <person name="Bansal K."/>
            <person name="Sharma S."/>
            <person name="Kumar N."/>
            <person name="Patil P.P."/>
            <person name="Chaudhry V."/>
            <person name="Patil P.B."/>
        </authorList>
    </citation>
    <scope>NUCLEOTIDE SEQUENCE [LARGE SCALE GENOMIC DNA]</scope>
    <source>
        <strain evidence="9 10">NS220</strain>
    </source>
</reference>
<dbReference type="GO" id="GO:0004526">
    <property type="term" value="F:ribonuclease P activity"/>
    <property type="evidence" value="ECO:0007669"/>
    <property type="project" value="UniProtKB-UniRule"/>
</dbReference>
<dbReference type="PROSITE" id="PS00648">
    <property type="entry name" value="RIBONUCLEASE_P"/>
    <property type="match status" value="1"/>
</dbReference>
<dbReference type="EMBL" id="LDRT01000124">
    <property type="protein sequence ID" value="KTR90414.1"/>
    <property type="molecule type" value="Genomic_DNA"/>
</dbReference>
<evidence type="ECO:0000256" key="1">
    <source>
        <dbReference type="ARBA" id="ARBA00002663"/>
    </source>
</evidence>
<dbReference type="InterPro" id="IPR000100">
    <property type="entry name" value="RNase_P"/>
</dbReference>
<dbReference type="PANTHER" id="PTHR33992:SF1">
    <property type="entry name" value="RIBONUCLEASE P PROTEIN COMPONENT"/>
    <property type="match status" value="1"/>
</dbReference>
<dbReference type="InterPro" id="IPR014721">
    <property type="entry name" value="Ribsml_uS5_D2-typ_fold_subgr"/>
</dbReference>
<accession>A0A147EU51</accession>
<name>A0A147EU51_MICTE</name>
<evidence type="ECO:0000256" key="5">
    <source>
        <dbReference type="ARBA" id="ARBA00022801"/>
    </source>
</evidence>
<dbReference type="EC" id="3.1.26.5" evidence="7 8"/>
<dbReference type="SUPFAM" id="SSF54211">
    <property type="entry name" value="Ribosomal protein S5 domain 2-like"/>
    <property type="match status" value="1"/>
</dbReference>
<comment type="caution">
    <text evidence="9">The sequence shown here is derived from an EMBL/GenBank/DDBJ whole genome shotgun (WGS) entry which is preliminary data.</text>
</comment>
<organism evidence="9 10">
    <name type="scientific">Microbacterium testaceum</name>
    <name type="common">Aureobacterium testaceum</name>
    <name type="synonym">Brevibacterium testaceum</name>
    <dbReference type="NCBI Taxonomy" id="2033"/>
    <lineage>
        <taxon>Bacteria</taxon>
        <taxon>Bacillati</taxon>
        <taxon>Actinomycetota</taxon>
        <taxon>Actinomycetes</taxon>
        <taxon>Micrococcales</taxon>
        <taxon>Microbacteriaceae</taxon>
        <taxon>Microbacterium</taxon>
    </lineage>
</organism>
<comment type="subunit">
    <text evidence="7">Consists of a catalytic RNA component (M1 or rnpB) and a protein subunit.</text>
</comment>
<dbReference type="RefSeq" id="WP_058624875.1">
    <property type="nucleotide sequence ID" value="NZ_LDRT01000124.1"/>
</dbReference>
<dbReference type="GO" id="GO:0030677">
    <property type="term" value="C:ribonuclease P complex"/>
    <property type="evidence" value="ECO:0007669"/>
    <property type="project" value="TreeGrafter"/>
</dbReference>
<keyword evidence="6 7" id="KW-0694">RNA-binding</keyword>
<dbReference type="OrthoDB" id="196964at2"/>
<keyword evidence="4 7" id="KW-0255">Endonuclease</keyword>
<keyword evidence="5 7" id="KW-0378">Hydrolase</keyword>
<comment type="catalytic activity">
    <reaction evidence="7">
        <text>Endonucleolytic cleavage of RNA, removing 5'-extranucleotides from tRNA precursor.</text>
        <dbReference type="EC" id="3.1.26.5"/>
    </reaction>
</comment>
<evidence type="ECO:0000313" key="10">
    <source>
        <dbReference type="Proteomes" id="UP000075025"/>
    </source>
</evidence>
<dbReference type="HAMAP" id="MF_00227">
    <property type="entry name" value="RNase_P"/>
    <property type="match status" value="1"/>
</dbReference>
<evidence type="ECO:0000256" key="7">
    <source>
        <dbReference type="HAMAP-Rule" id="MF_00227"/>
    </source>
</evidence>
<evidence type="ECO:0000256" key="6">
    <source>
        <dbReference type="ARBA" id="ARBA00022884"/>
    </source>
</evidence>
<comment type="function">
    <text evidence="1 7">RNaseP catalyzes the removal of the 5'-leader sequence from pre-tRNA to produce the mature 5'-terminus. It can also cleave other RNA substrates such as 4.5S RNA. The protein component plays an auxiliary but essential role in vivo by binding to the 5'-leader sequence and broadening the substrate specificity of the ribozyme.</text>
</comment>
<gene>
    <name evidence="7" type="primary">rnpA</name>
    <name evidence="9" type="ORF">NS220_15325</name>
</gene>
<evidence type="ECO:0000256" key="8">
    <source>
        <dbReference type="NCBIfam" id="TIGR00188"/>
    </source>
</evidence>
<dbReference type="GO" id="GO:0000049">
    <property type="term" value="F:tRNA binding"/>
    <property type="evidence" value="ECO:0007669"/>
    <property type="project" value="UniProtKB-UniRule"/>
</dbReference>
<dbReference type="NCBIfam" id="TIGR00188">
    <property type="entry name" value="rnpA"/>
    <property type="match status" value="1"/>
</dbReference>
<dbReference type="PATRIC" id="fig|2033.6.peg.582"/>